<name>A0AAV4MUE3_9ARAC</name>
<proteinExistence type="predicted"/>
<gene>
    <name evidence="1" type="ORF">CDAR_390001</name>
</gene>
<dbReference type="EMBL" id="BPLQ01000839">
    <property type="protein sequence ID" value="GIX75606.1"/>
    <property type="molecule type" value="Genomic_DNA"/>
</dbReference>
<keyword evidence="2" id="KW-1185">Reference proteome</keyword>
<accession>A0AAV4MUE3</accession>
<evidence type="ECO:0000313" key="1">
    <source>
        <dbReference type="EMBL" id="GIX75606.1"/>
    </source>
</evidence>
<dbReference type="AlphaFoldDB" id="A0AAV4MUE3"/>
<dbReference type="Proteomes" id="UP001054837">
    <property type="component" value="Unassembled WGS sequence"/>
</dbReference>
<organism evidence="1 2">
    <name type="scientific">Caerostris darwini</name>
    <dbReference type="NCBI Taxonomy" id="1538125"/>
    <lineage>
        <taxon>Eukaryota</taxon>
        <taxon>Metazoa</taxon>
        <taxon>Ecdysozoa</taxon>
        <taxon>Arthropoda</taxon>
        <taxon>Chelicerata</taxon>
        <taxon>Arachnida</taxon>
        <taxon>Araneae</taxon>
        <taxon>Araneomorphae</taxon>
        <taxon>Entelegynae</taxon>
        <taxon>Araneoidea</taxon>
        <taxon>Araneidae</taxon>
        <taxon>Caerostris</taxon>
    </lineage>
</organism>
<evidence type="ECO:0000313" key="2">
    <source>
        <dbReference type="Proteomes" id="UP001054837"/>
    </source>
</evidence>
<sequence length="101" mass="11240">MPDKSILKVLGMKQDIPILKEVCLRQDKRVSKDVNPAKTRLNCPKSLHNTSVKVSKSLHGNNSCQETLSSITAIQVISGDSEKRTFWKALSNPFRSSFVLA</sequence>
<reference evidence="1 2" key="1">
    <citation type="submission" date="2021-06" db="EMBL/GenBank/DDBJ databases">
        <title>Caerostris darwini draft genome.</title>
        <authorList>
            <person name="Kono N."/>
            <person name="Arakawa K."/>
        </authorList>
    </citation>
    <scope>NUCLEOTIDE SEQUENCE [LARGE SCALE GENOMIC DNA]</scope>
</reference>
<comment type="caution">
    <text evidence="1">The sequence shown here is derived from an EMBL/GenBank/DDBJ whole genome shotgun (WGS) entry which is preliminary data.</text>
</comment>
<protein>
    <submittedName>
        <fullName evidence="1">Uncharacterized protein</fullName>
    </submittedName>
</protein>